<protein>
    <submittedName>
        <fullName evidence="2">Transient receptor potential cation channel trpm</fullName>
    </submittedName>
</protein>
<dbReference type="EMBL" id="BPLR01021667">
    <property type="protein sequence ID" value="GIX92196.1"/>
    <property type="molecule type" value="Genomic_DNA"/>
</dbReference>
<organism evidence="2 3">
    <name type="scientific">Caerostris extrusa</name>
    <name type="common">Bark spider</name>
    <name type="synonym">Caerostris bankana</name>
    <dbReference type="NCBI Taxonomy" id="172846"/>
    <lineage>
        <taxon>Eukaryota</taxon>
        <taxon>Metazoa</taxon>
        <taxon>Ecdysozoa</taxon>
        <taxon>Arthropoda</taxon>
        <taxon>Chelicerata</taxon>
        <taxon>Arachnida</taxon>
        <taxon>Araneae</taxon>
        <taxon>Araneomorphae</taxon>
        <taxon>Entelegynae</taxon>
        <taxon>Araneoidea</taxon>
        <taxon>Araneidae</taxon>
        <taxon>Caerostris</taxon>
    </lineage>
</organism>
<name>A0AAV4P7N7_CAEEX</name>
<feature type="region of interest" description="Disordered" evidence="1">
    <location>
        <begin position="1"/>
        <end position="82"/>
    </location>
</feature>
<comment type="caution">
    <text evidence="2">The sequence shown here is derived from an EMBL/GenBank/DDBJ whole genome shotgun (WGS) entry which is preliminary data.</text>
</comment>
<feature type="region of interest" description="Disordered" evidence="1">
    <location>
        <begin position="286"/>
        <end position="335"/>
    </location>
</feature>
<keyword evidence="3" id="KW-1185">Reference proteome</keyword>
<feature type="compositionally biased region" description="Polar residues" evidence="1">
    <location>
        <begin position="49"/>
        <end position="60"/>
    </location>
</feature>
<dbReference type="AlphaFoldDB" id="A0AAV4P7N7"/>
<feature type="compositionally biased region" description="Acidic residues" evidence="1">
    <location>
        <begin position="1"/>
        <end position="16"/>
    </location>
</feature>
<evidence type="ECO:0000313" key="2">
    <source>
        <dbReference type="EMBL" id="GIX92196.1"/>
    </source>
</evidence>
<feature type="compositionally biased region" description="Polar residues" evidence="1">
    <location>
        <begin position="67"/>
        <end position="80"/>
    </location>
</feature>
<proteinExistence type="predicted"/>
<evidence type="ECO:0000313" key="3">
    <source>
        <dbReference type="Proteomes" id="UP001054945"/>
    </source>
</evidence>
<sequence length="335" mass="37314">MSSICDESEPSDEDPDERVQRLPLRNSEAPKIVEPTNEANFLEDHTTIKKSPSSSKVQFNEQRDSITSKSSLTPQMSSQDSIDRQSVFIGGRHQRRLSRTAIDRLGLMRQSTVPTRDTFNVQSTESDVVSEPILTRGSSVSQMEDTISSLIPAKQPVERSASVAVGGPMREKKHHQHQRMQSLSTRRPRSTSPLTHTFGPSFATSFSRQNSAEYQTLLSVESENLHAAEEADYHMMEGLIKRRLHRDSENLTVSLEELCSVKGESDSETEDNERRQFCTVRCENLPEGISPSPSAPNVTIDPASDSSPDEHIPKSQSANSIQTLKFQVKGNETSC</sequence>
<accession>A0AAV4P7N7</accession>
<evidence type="ECO:0000256" key="1">
    <source>
        <dbReference type="SAM" id="MobiDB-lite"/>
    </source>
</evidence>
<gene>
    <name evidence="2" type="primary">Trpm_1</name>
    <name evidence="2" type="ORF">CEXT_463691</name>
</gene>
<feature type="compositionally biased region" description="Low complexity" evidence="1">
    <location>
        <begin position="182"/>
        <end position="194"/>
    </location>
</feature>
<keyword evidence="2" id="KW-0675">Receptor</keyword>
<reference evidence="2 3" key="1">
    <citation type="submission" date="2021-06" db="EMBL/GenBank/DDBJ databases">
        <title>Caerostris extrusa draft genome.</title>
        <authorList>
            <person name="Kono N."/>
            <person name="Arakawa K."/>
        </authorList>
    </citation>
    <scope>NUCLEOTIDE SEQUENCE [LARGE SCALE GENOMIC DNA]</scope>
</reference>
<feature type="region of interest" description="Disordered" evidence="1">
    <location>
        <begin position="167"/>
        <end position="194"/>
    </location>
</feature>
<feature type="compositionally biased region" description="Polar residues" evidence="1">
    <location>
        <begin position="314"/>
        <end position="335"/>
    </location>
</feature>
<dbReference type="Proteomes" id="UP001054945">
    <property type="component" value="Unassembled WGS sequence"/>
</dbReference>